<dbReference type="EMBL" id="OW152815">
    <property type="protein sequence ID" value="CAH2062897.1"/>
    <property type="molecule type" value="Genomic_DNA"/>
</dbReference>
<protein>
    <submittedName>
        <fullName evidence="2">Uncharacterized protein</fullName>
    </submittedName>
</protein>
<reference evidence="2" key="1">
    <citation type="submission" date="2022-03" db="EMBL/GenBank/DDBJ databases">
        <authorList>
            <person name="Martin H S."/>
        </authorList>
    </citation>
    <scope>NUCLEOTIDE SEQUENCE</scope>
</reference>
<gene>
    <name evidence="2" type="ORF">IPOD504_LOCUS12274</name>
</gene>
<evidence type="ECO:0000313" key="2">
    <source>
        <dbReference type="EMBL" id="CAH2062897.1"/>
    </source>
</evidence>
<evidence type="ECO:0000313" key="3">
    <source>
        <dbReference type="Proteomes" id="UP000837857"/>
    </source>
</evidence>
<sequence length="132" mass="14788">MGHLPRVSHPVGSPAHRGVRYTPAGRKLFGPVMSRRGPRTPNPADAISGHMRSESRRPPECDFCWRTSSYTARDGGIFNRKIAASRANNIVARTTTPLADTTTRSVRLFYRRGLRRVVKGINTQHITRQVLL</sequence>
<proteinExistence type="predicted"/>
<keyword evidence="3" id="KW-1185">Reference proteome</keyword>
<dbReference type="Proteomes" id="UP000837857">
    <property type="component" value="Chromosome 3"/>
</dbReference>
<feature type="region of interest" description="Disordered" evidence="1">
    <location>
        <begin position="1"/>
        <end position="59"/>
    </location>
</feature>
<evidence type="ECO:0000256" key="1">
    <source>
        <dbReference type="SAM" id="MobiDB-lite"/>
    </source>
</evidence>
<accession>A0ABN8IPM1</accession>
<name>A0ABN8IPM1_9NEOP</name>
<feature type="non-terminal residue" evidence="2">
    <location>
        <position position="1"/>
    </location>
</feature>
<organism evidence="2 3">
    <name type="scientific">Iphiclides podalirius</name>
    <name type="common">scarce swallowtail</name>
    <dbReference type="NCBI Taxonomy" id="110791"/>
    <lineage>
        <taxon>Eukaryota</taxon>
        <taxon>Metazoa</taxon>
        <taxon>Ecdysozoa</taxon>
        <taxon>Arthropoda</taxon>
        <taxon>Hexapoda</taxon>
        <taxon>Insecta</taxon>
        <taxon>Pterygota</taxon>
        <taxon>Neoptera</taxon>
        <taxon>Endopterygota</taxon>
        <taxon>Lepidoptera</taxon>
        <taxon>Glossata</taxon>
        <taxon>Ditrysia</taxon>
        <taxon>Papilionoidea</taxon>
        <taxon>Papilionidae</taxon>
        <taxon>Papilioninae</taxon>
        <taxon>Iphiclides</taxon>
    </lineage>
</organism>